<dbReference type="InterPro" id="IPR000150">
    <property type="entry name" value="Cof"/>
</dbReference>
<evidence type="ECO:0000313" key="2">
    <source>
        <dbReference type="Proteomes" id="UP000019365"/>
    </source>
</evidence>
<dbReference type="InterPro" id="IPR036412">
    <property type="entry name" value="HAD-like_sf"/>
</dbReference>
<dbReference type="PATRIC" id="fig|1341157.4.peg.3197"/>
<accession>W7UV34</accession>
<gene>
    <name evidence="1" type="ORF">RF007C_01825</name>
</gene>
<dbReference type="EMBL" id="ATAX01000037">
    <property type="protein sequence ID" value="EWM52137.1"/>
    <property type="molecule type" value="Genomic_DNA"/>
</dbReference>
<protein>
    <submittedName>
        <fullName evidence="1">Uncharacterized protein</fullName>
    </submittedName>
</protein>
<dbReference type="AlphaFoldDB" id="W7UV34"/>
<comment type="caution">
    <text evidence="1">The sequence shown here is derived from an EMBL/GenBank/DDBJ whole genome shotgun (WGS) entry which is preliminary data.</text>
</comment>
<dbReference type="Proteomes" id="UP000019365">
    <property type="component" value="Unassembled WGS sequence"/>
</dbReference>
<dbReference type="PANTHER" id="PTHR10000:SF8">
    <property type="entry name" value="HAD SUPERFAMILY HYDROLASE-LIKE, TYPE 3"/>
    <property type="match status" value="1"/>
</dbReference>
<evidence type="ECO:0000313" key="1">
    <source>
        <dbReference type="EMBL" id="EWM52137.1"/>
    </source>
</evidence>
<dbReference type="eggNOG" id="COG0561">
    <property type="taxonomic scope" value="Bacteria"/>
</dbReference>
<dbReference type="GO" id="GO:0000287">
    <property type="term" value="F:magnesium ion binding"/>
    <property type="evidence" value="ECO:0007669"/>
    <property type="project" value="TreeGrafter"/>
</dbReference>
<dbReference type="PANTHER" id="PTHR10000">
    <property type="entry name" value="PHOSPHOSERINE PHOSPHATASE"/>
    <property type="match status" value="1"/>
</dbReference>
<dbReference type="OrthoDB" id="9781413at2"/>
<dbReference type="PROSITE" id="PS01228">
    <property type="entry name" value="COF_1"/>
    <property type="match status" value="1"/>
</dbReference>
<dbReference type="Gene3D" id="3.30.1240.10">
    <property type="match status" value="1"/>
</dbReference>
<dbReference type="GO" id="GO:0005829">
    <property type="term" value="C:cytosol"/>
    <property type="evidence" value="ECO:0007669"/>
    <property type="project" value="TreeGrafter"/>
</dbReference>
<name>W7UV34_RUMFL</name>
<dbReference type="InterPro" id="IPR006379">
    <property type="entry name" value="HAD-SF_hydro_IIB"/>
</dbReference>
<dbReference type="SFLD" id="SFLDS00003">
    <property type="entry name" value="Haloacid_Dehalogenase"/>
    <property type="match status" value="1"/>
</dbReference>
<dbReference type="RefSeq" id="WP_037301623.1">
    <property type="nucleotide sequence ID" value="NZ_ATAX01000037.1"/>
</dbReference>
<dbReference type="NCBIfam" id="TIGR01484">
    <property type="entry name" value="HAD-SF-IIB"/>
    <property type="match status" value="1"/>
</dbReference>
<dbReference type="GO" id="GO:0016791">
    <property type="term" value="F:phosphatase activity"/>
    <property type="evidence" value="ECO:0007669"/>
    <property type="project" value="UniProtKB-ARBA"/>
</dbReference>
<dbReference type="InterPro" id="IPR023214">
    <property type="entry name" value="HAD_sf"/>
</dbReference>
<proteinExistence type="predicted"/>
<dbReference type="Gene3D" id="3.40.50.1000">
    <property type="entry name" value="HAD superfamily/HAD-like"/>
    <property type="match status" value="1"/>
</dbReference>
<dbReference type="NCBIfam" id="TIGR00099">
    <property type="entry name" value="Cof-subfamily"/>
    <property type="match status" value="1"/>
</dbReference>
<dbReference type="Pfam" id="PF08282">
    <property type="entry name" value="Hydrolase_3"/>
    <property type="match status" value="1"/>
</dbReference>
<sequence length="256" mass="27837">MKEKVLLFDLDGTLLTGEKTISPRTLDELRRCREKGYIIGVATSRSAGNSTRFTVALSPDLVISDGGALVRENGRVIICEAFSGEETSGIIACVREVCGNVSITVDTREGEHLRNYVPEQDALEASWGQSSFNDFSDFAESSLKICAEVFDEADAAKMAEALPQCDCIRFTDGFWYKLTRAGVNKESAVIRLCEHMGITPADIAAFGDDLADIGMLRLCGRGIAMGNSCDEVKQIADEVIGSNDEDGIADFLHKYI</sequence>
<organism evidence="1 2">
    <name type="scientific">Ruminococcus flavefaciens 007c</name>
    <dbReference type="NCBI Taxonomy" id="1341157"/>
    <lineage>
        <taxon>Bacteria</taxon>
        <taxon>Bacillati</taxon>
        <taxon>Bacillota</taxon>
        <taxon>Clostridia</taxon>
        <taxon>Eubacteriales</taxon>
        <taxon>Oscillospiraceae</taxon>
        <taxon>Ruminococcus</taxon>
    </lineage>
</organism>
<dbReference type="SUPFAM" id="SSF56784">
    <property type="entry name" value="HAD-like"/>
    <property type="match status" value="1"/>
</dbReference>
<reference evidence="1 2" key="1">
    <citation type="journal article" date="2014" name="PLoS ONE">
        <title>Rumen cellulosomics: divergent fiber-degrading strategies revealed by comparative genome-wide analysis of six ruminococcal strains.</title>
        <authorList>
            <person name="Dassa B."/>
            <person name="Borovok I."/>
            <person name="Ruimy-Israeli V."/>
            <person name="Lamed R."/>
            <person name="Flint H.J."/>
            <person name="Duncan S.H."/>
            <person name="Henrissat B."/>
            <person name="Coutinho P."/>
            <person name="Morrison M."/>
            <person name="Mosoni P."/>
            <person name="Yeoman C.J."/>
            <person name="White B.A."/>
            <person name="Bayer E.A."/>
        </authorList>
    </citation>
    <scope>NUCLEOTIDE SEQUENCE [LARGE SCALE GENOMIC DNA]</scope>
    <source>
        <strain evidence="1 2">007c</strain>
    </source>
</reference>
<dbReference type="SFLD" id="SFLDG01140">
    <property type="entry name" value="C2.B:_Phosphomannomutase_and_P"/>
    <property type="match status" value="1"/>
</dbReference>
<keyword evidence="2" id="KW-1185">Reference proteome</keyword>